<feature type="compositionally biased region" description="Polar residues" evidence="1">
    <location>
        <begin position="8"/>
        <end position="20"/>
    </location>
</feature>
<protein>
    <recommendedName>
        <fullName evidence="2">DUF8030 domain-containing protein</fullName>
    </recommendedName>
</protein>
<evidence type="ECO:0000256" key="1">
    <source>
        <dbReference type="SAM" id="MobiDB-lite"/>
    </source>
</evidence>
<keyword evidence="4" id="KW-1185">Reference proteome</keyword>
<feature type="region of interest" description="Disordered" evidence="1">
    <location>
        <begin position="116"/>
        <end position="138"/>
    </location>
</feature>
<organism evidence="3 4">
    <name type="scientific">Halosimplex rubrum</name>
    <dbReference type="NCBI Taxonomy" id="869889"/>
    <lineage>
        <taxon>Archaea</taxon>
        <taxon>Methanobacteriati</taxon>
        <taxon>Methanobacteriota</taxon>
        <taxon>Stenosarchaea group</taxon>
        <taxon>Halobacteria</taxon>
        <taxon>Halobacteriales</taxon>
        <taxon>Haloarculaceae</taxon>
        <taxon>Halosimplex</taxon>
    </lineage>
</organism>
<dbReference type="AlphaFoldDB" id="A0A7D5P166"/>
<dbReference type="KEGG" id="hrr:HZS55_14355"/>
<dbReference type="InterPro" id="IPR058343">
    <property type="entry name" value="DUF8030"/>
</dbReference>
<name>A0A7D5P166_9EURY</name>
<sequence length="146" mass="16544">MSSEHKRQQPQLRNEQTEQASEAPWGDLELTVPNERSQLSIVSLVECALVELTHEEVGAEYVSANVWGAKRTQFIAVDDVGETFQKRHYDERLGWHESTVSRQAVREELITRLTRSSSLASDRSHDTPVDGADTFSVKPARALRRN</sequence>
<dbReference type="Pfam" id="PF26073">
    <property type="entry name" value="DUF8030"/>
    <property type="match status" value="1"/>
</dbReference>
<dbReference type="Proteomes" id="UP000509667">
    <property type="component" value="Chromosome"/>
</dbReference>
<gene>
    <name evidence="3" type="ORF">HZS55_14355</name>
</gene>
<evidence type="ECO:0000313" key="3">
    <source>
        <dbReference type="EMBL" id="QLH78406.1"/>
    </source>
</evidence>
<reference evidence="3 4" key="1">
    <citation type="submission" date="2020-07" db="EMBL/GenBank/DDBJ databases">
        <title>Halosimplex pelagicum sp. nov. and Halosimplex rubrum sp. nov., isolated from salted brown alga Laminaria, and emended description of the genus Halosimplex.</title>
        <authorList>
            <person name="Cui H."/>
        </authorList>
    </citation>
    <scope>NUCLEOTIDE SEQUENCE [LARGE SCALE GENOMIC DNA]</scope>
    <source>
        <strain evidence="3 4">R27</strain>
    </source>
</reference>
<evidence type="ECO:0000313" key="4">
    <source>
        <dbReference type="Proteomes" id="UP000509667"/>
    </source>
</evidence>
<feature type="domain" description="DUF8030" evidence="2">
    <location>
        <begin position="45"/>
        <end position="145"/>
    </location>
</feature>
<proteinExistence type="predicted"/>
<dbReference type="EMBL" id="CP058910">
    <property type="protein sequence ID" value="QLH78406.1"/>
    <property type="molecule type" value="Genomic_DNA"/>
</dbReference>
<accession>A0A7D5P166</accession>
<feature type="region of interest" description="Disordered" evidence="1">
    <location>
        <begin position="1"/>
        <end position="26"/>
    </location>
</feature>
<evidence type="ECO:0000259" key="2">
    <source>
        <dbReference type="Pfam" id="PF26073"/>
    </source>
</evidence>